<protein>
    <submittedName>
        <fullName evidence="2">Ca-activated chloride channel family protein</fullName>
    </submittedName>
</protein>
<dbReference type="AlphaFoldDB" id="A0A1G9K624"/>
<accession>A0A1G9K624</accession>
<dbReference type="Pfam" id="PF00092">
    <property type="entry name" value="VWA"/>
    <property type="match status" value="1"/>
</dbReference>
<feature type="domain" description="VWFA" evidence="1">
    <location>
        <begin position="15"/>
        <end position="196"/>
    </location>
</feature>
<dbReference type="EMBL" id="FNFO01000006">
    <property type="protein sequence ID" value="SDL44864.1"/>
    <property type="molecule type" value="Genomic_DNA"/>
</dbReference>
<dbReference type="Proteomes" id="UP000198510">
    <property type="component" value="Unassembled WGS sequence"/>
</dbReference>
<gene>
    <name evidence="2" type="ORF">SAMN05421823_10654</name>
</gene>
<dbReference type="PROSITE" id="PS50234">
    <property type="entry name" value="VWFA"/>
    <property type="match status" value="1"/>
</dbReference>
<evidence type="ECO:0000259" key="1">
    <source>
        <dbReference type="PROSITE" id="PS50234"/>
    </source>
</evidence>
<proteinExistence type="predicted"/>
<dbReference type="Gene3D" id="3.40.50.410">
    <property type="entry name" value="von Willebrand factor, type A domain"/>
    <property type="match status" value="1"/>
</dbReference>
<keyword evidence="3" id="KW-1185">Reference proteome</keyword>
<dbReference type="InterPro" id="IPR036465">
    <property type="entry name" value="vWFA_dom_sf"/>
</dbReference>
<organism evidence="2 3">
    <name type="scientific">Catalinimonas alkaloidigena</name>
    <dbReference type="NCBI Taxonomy" id="1075417"/>
    <lineage>
        <taxon>Bacteria</taxon>
        <taxon>Pseudomonadati</taxon>
        <taxon>Bacteroidota</taxon>
        <taxon>Cytophagia</taxon>
        <taxon>Cytophagales</taxon>
        <taxon>Catalimonadaceae</taxon>
        <taxon>Catalinimonas</taxon>
    </lineage>
</organism>
<dbReference type="SUPFAM" id="SSF53300">
    <property type="entry name" value="vWA-like"/>
    <property type="match status" value="1"/>
</dbReference>
<evidence type="ECO:0000313" key="2">
    <source>
        <dbReference type="EMBL" id="SDL44864.1"/>
    </source>
</evidence>
<evidence type="ECO:0000313" key="3">
    <source>
        <dbReference type="Proteomes" id="UP000198510"/>
    </source>
</evidence>
<name>A0A1G9K624_9BACT</name>
<reference evidence="2 3" key="1">
    <citation type="submission" date="2016-10" db="EMBL/GenBank/DDBJ databases">
        <authorList>
            <person name="de Groot N.N."/>
        </authorList>
    </citation>
    <scope>NUCLEOTIDE SEQUENCE [LARGE SCALE GENOMIC DNA]</scope>
    <source>
        <strain evidence="2 3">DSM 25186</strain>
    </source>
</reference>
<sequence>MLAQTKPEEPPPTTRILFLLDGSGSMLARMEGNYSRMVVAKRLLSDLVDSLAGKPHLELALRVYGHQFDRRQKNCQDSKLEVGFSANNVDRIKERLRAIVPRGTTPIAYSLEQAARDFPSDPRSRNIVIIITDGLESCDGDPCTVALALQKSRTFLKPFIIGLDAQGNNFADAFACLGQYFEAYDIKTFRQVLDKVMKQTLEPTTLSVELLDSDGKPTETNVNMQFSNSVTGATEYDFYHYLDEKGQTDHLAVDAVLSYDILVRTIPPVLKEDVYLEGGQHNVVRISAPQGALQVRKEGGSPQEQPAVLVRHPRTRQTLNQQTTGEAVKYLVGTYDVEVLTLPRTTFADVKIEQSKTTPLSLPAPGILNVTNLTYGIGSLYVLRSDTENELFYQFQDRLHLNLALQPGNYKIVFRAKSAKGSRFTDVKYFTIKSNQTTNLKLF</sequence>
<dbReference type="STRING" id="1075417.SAMN05421823_10654"/>
<dbReference type="InterPro" id="IPR002035">
    <property type="entry name" value="VWF_A"/>
</dbReference>
<dbReference type="SMART" id="SM00327">
    <property type="entry name" value="VWA"/>
    <property type="match status" value="1"/>
</dbReference>